<evidence type="ECO:0000256" key="6">
    <source>
        <dbReference type="SAM" id="Coils"/>
    </source>
</evidence>
<keyword evidence="12" id="KW-1185">Reference proteome</keyword>
<evidence type="ECO:0000313" key="11">
    <source>
        <dbReference type="Proteomes" id="UP001144397"/>
    </source>
</evidence>
<dbReference type="Gene3D" id="3.30.565.10">
    <property type="entry name" value="Histidine kinase-like ATPase, C-terminal domain"/>
    <property type="match status" value="1"/>
</dbReference>
<keyword evidence="4" id="KW-0808">Transferase</keyword>
<comment type="caution">
    <text evidence="9">The sequence shown here is derived from an EMBL/GenBank/DDBJ whole genome shotgun (WGS) entry which is preliminary data.</text>
</comment>
<dbReference type="Proteomes" id="UP001144397">
    <property type="component" value="Unassembled WGS sequence"/>
</dbReference>
<evidence type="ECO:0000256" key="3">
    <source>
        <dbReference type="ARBA" id="ARBA00022553"/>
    </source>
</evidence>
<comment type="catalytic activity">
    <reaction evidence="1">
        <text>ATP + protein L-histidine = ADP + protein N-phospho-L-histidine.</text>
        <dbReference type="EC" id="2.7.13.3"/>
    </reaction>
</comment>
<keyword evidence="3" id="KW-0597">Phosphoprotein</keyword>
<evidence type="ECO:0000313" key="12">
    <source>
        <dbReference type="Proteomes" id="UP001245370"/>
    </source>
</evidence>
<dbReference type="Pfam" id="PF05227">
    <property type="entry name" value="CHASE3"/>
    <property type="match status" value="1"/>
</dbReference>
<dbReference type="InterPro" id="IPR036890">
    <property type="entry name" value="HATPase_C_sf"/>
</dbReference>
<evidence type="ECO:0000256" key="1">
    <source>
        <dbReference type="ARBA" id="ARBA00000085"/>
    </source>
</evidence>
<dbReference type="EMBL" id="JAVDPY010000002">
    <property type="protein sequence ID" value="MDR6333245.1"/>
    <property type="molecule type" value="Genomic_DNA"/>
</dbReference>
<dbReference type="PANTHER" id="PTHR42878:SF15">
    <property type="entry name" value="BACTERIOPHYTOCHROME"/>
    <property type="match status" value="1"/>
</dbReference>
<dbReference type="CDD" id="cd00082">
    <property type="entry name" value="HisKA"/>
    <property type="match status" value="1"/>
</dbReference>
<dbReference type="PROSITE" id="PS50109">
    <property type="entry name" value="HIS_KIN"/>
    <property type="match status" value="1"/>
</dbReference>
<evidence type="ECO:0000259" key="8">
    <source>
        <dbReference type="PROSITE" id="PS50109"/>
    </source>
</evidence>
<dbReference type="RefSeq" id="WP_281806132.1">
    <property type="nucleotide sequence ID" value="NZ_BSDO01000001.1"/>
</dbReference>
<dbReference type="Gene3D" id="1.10.287.130">
    <property type="match status" value="1"/>
</dbReference>
<organism evidence="9 11">
    <name type="scientific">Xanthobacter flavus</name>
    <dbReference type="NCBI Taxonomy" id="281"/>
    <lineage>
        <taxon>Bacteria</taxon>
        <taxon>Pseudomonadati</taxon>
        <taxon>Pseudomonadota</taxon>
        <taxon>Alphaproteobacteria</taxon>
        <taxon>Hyphomicrobiales</taxon>
        <taxon>Xanthobacteraceae</taxon>
        <taxon>Xanthobacter</taxon>
    </lineage>
</organism>
<feature type="transmembrane region" description="Helical" evidence="7">
    <location>
        <begin position="24"/>
        <end position="44"/>
    </location>
</feature>
<evidence type="ECO:0000256" key="2">
    <source>
        <dbReference type="ARBA" id="ARBA00012438"/>
    </source>
</evidence>
<dbReference type="EMBL" id="BSDO01000001">
    <property type="protein sequence ID" value="GLI21521.1"/>
    <property type="molecule type" value="Genomic_DNA"/>
</dbReference>
<dbReference type="InterPro" id="IPR050351">
    <property type="entry name" value="BphY/WalK/GraS-like"/>
</dbReference>
<proteinExistence type="predicted"/>
<dbReference type="Pfam" id="PF00512">
    <property type="entry name" value="HisKA"/>
    <property type="match status" value="1"/>
</dbReference>
<evidence type="ECO:0000256" key="5">
    <source>
        <dbReference type="ARBA" id="ARBA00022777"/>
    </source>
</evidence>
<evidence type="ECO:0000313" key="9">
    <source>
        <dbReference type="EMBL" id="GLI21521.1"/>
    </source>
</evidence>
<dbReference type="SMART" id="SM00388">
    <property type="entry name" value="HisKA"/>
    <property type="match status" value="1"/>
</dbReference>
<dbReference type="SUPFAM" id="SSF47384">
    <property type="entry name" value="Homodimeric domain of signal transducing histidine kinase"/>
    <property type="match status" value="1"/>
</dbReference>
<dbReference type="InterPro" id="IPR003594">
    <property type="entry name" value="HATPase_dom"/>
</dbReference>
<dbReference type="CDD" id="cd19410">
    <property type="entry name" value="HK9-like_sensor"/>
    <property type="match status" value="1"/>
</dbReference>
<dbReference type="GO" id="GO:0000155">
    <property type="term" value="F:phosphorelay sensor kinase activity"/>
    <property type="evidence" value="ECO:0007669"/>
    <property type="project" value="InterPro"/>
</dbReference>
<keyword evidence="6" id="KW-0175">Coiled coil</keyword>
<dbReference type="SMART" id="SM00387">
    <property type="entry name" value="HATPase_c"/>
    <property type="match status" value="1"/>
</dbReference>
<dbReference type="GO" id="GO:0007234">
    <property type="term" value="P:osmosensory signaling via phosphorelay pathway"/>
    <property type="evidence" value="ECO:0007669"/>
    <property type="project" value="TreeGrafter"/>
</dbReference>
<dbReference type="InterPro" id="IPR005467">
    <property type="entry name" value="His_kinase_dom"/>
</dbReference>
<evidence type="ECO:0000256" key="4">
    <source>
        <dbReference type="ARBA" id="ARBA00022679"/>
    </source>
</evidence>
<dbReference type="Pfam" id="PF02518">
    <property type="entry name" value="HATPase_c"/>
    <property type="match status" value="1"/>
</dbReference>
<dbReference type="Proteomes" id="UP001245370">
    <property type="component" value="Unassembled WGS sequence"/>
</dbReference>
<accession>A0A9W6CG77</accession>
<dbReference type="InterPro" id="IPR003661">
    <property type="entry name" value="HisK_dim/P_dom"/>
</dbReference>
<dbReference type="PRINTS" id="PR00344">
    <property type="entry name" value="BCTRLSENSOR"/>
</dbReference>
<evidence type="ECO:0000256" key="7">
    <source>
        <dbReference type="SAM" id="Phobius"/>
    </source>
</evidence>
<dbReference type="EC" id="2.7.13.3" evidence="2"/>
<keyword evidence="7" id="KW-0472">Membrane</keyword>
<keyword evidence="5 9" id="KW-0418">Kinase</keyword>
<protein>
    <recommendedName>
        <fullName evidence="2">histidine kinase</fullName>
        <ecNumber evidence="2">2.7.13.3</ecNumber>
    </recommendedName>
</protein>
<dbReference type="PANTHER" id="PTHR42878">
    <property type="entry name" value="TWO-COMPONENT HISTIDINE KINASE"/>
    <property type="match status" value="1"/>
</dbReference>
<keyword evidence="7" id="KW-0812">Transmembrane</keyword>
<dbReference type="GO" id="GO:0030295">
    <property type="term" value="F:protein kinase activator activity"/>
    <property type="evidence" value="ECO:0007669"/>
    <property type="project" value="TreeGrafter"/>
</dbReference>
<feature type="coiled-coil region" evidence="6">
    <location>
        <begin position="217"/>
        <end position="255"/>
    </location>
</feature>
<dbReference type="InterPro" id="IPR004358">
    <property type="entry name" value="Sig_transdc_His_kin-like_C"/>
</dbReference>
<dbReference type="InterPro" id="IPR007891">
    <property type="entry name" value="CHASE3"/>
</dbReference>
<reference evidence="10 12" key="2">
    <citation type="submission" date="2023-07" db="EMBL/GenBank/DDBJ databases">
        <title>Genomic Encyclopedia of Type Strains, Phase IV (KMG-IV): sequencing the most valuable type-strain genomes for metagenomic binning, comparative biology and taxonomic classification.</title>
        <authorList>
            <person name="Goeker M."/>
        </authorList>
    </citation>
    <scope>NUCLEOTIDE SEQUENCE [LARGE SCALE GENOMIC DNA]</scope>
    <source>
        <strain evidence="10 12">DSM 338</strain>
    </source>
</reference>
<feature type="transmembrane region" description="Helical" evidence="7">
    <location>
        <begin position="193"/>
        <end position="216"/>
    </location>
</feature>
<reference evidence="9" key="1">
    <citation type="submission" date="2022-12" db="EMBL/GenBank/DDBJ databases">
        <title>Reference genome sequencing for broad-spectrum identification of bacterial and archaeal isolates by mass spectrometry.</title>
        <authorList>
            <person name="Sekiguchi Y."/>
            <person name="Tourlousse D.M."/>
        </authorList>
    </citation>
    <scope>NUCLEOTIDE SEQUENCE</scope>
    <source>
        <strain evidence="9">301</strain>
    </source>
</reference>
<dbReference type="GeneID" id="95761989"/>
<dbReference type="AlphaFoldDB" id="A0A9W6CG77"/>
<dbReference type="GO" id="GO:0000156">
    <property type="term" value="F:phosphorelay response regulator activity"/>
    <property type="evidence" value="ECO:0007669"/>
    <property type="project" value="TreeGrafter"/>
</dbReference>
<evidence type="ECO:0000313" key="10">
    <source>
        <dbReference type="EMBL" id="MDR6333245.1"/>
    </source>
</evidence>
<gene>
    <name evidence="10" type="ORF">GGQ86_001709</name>
    <name evidence="9" type="ORF">XFLAVUS301_11950</name>
</gene>
<dbReference type="SUPFAM" id="SSF55874">
    <property type="entry name" value="ATPase domain of HSP90 chaperone/DNA topoisomerase II/histidine kinase"/>
    <property type="match status" value="1"/>
</dbReference>
<keyword evidence="7" id="KW-1133">Transmembrane helix</keyword>
<name>A0A9W6CG77_XANFL</name>
<dbReference type="InterPro" id="IPR036097">
    <property type="entry name" value="HisK_dim/P_sf"/>
</dbReference>
<sequence>MTAALTQTAPRPWAHRLATPGPTLLLLLGFAILVAISASSITLIHRARSDAESVAHTLRVMNAVSQLQVLIRRTESAERGYLITGREGFARFYEQSKAQTGPTLEEIATLTADNPEQQQRVAEARTLIAERLASYEQSMALRTAGDLEGAVADLRADRTEGAMTRLGTLLVEMKAAETELLDERTDASHDSTVWLTVVSLAGLAVVLALGALALTLNRRQIDALKAAQRELEAANQGLEKRVAERTADLKEANDEIQSFAYIVSHDLRSPLVNIMGFTSEIEAMRGDLFERLAQLRAQAGDAPEADAELAADFEEALGFIKTSITRMDRLIHAILALSREGRKEFVPVDVDMGQLFANLRDSMTHQLHEAGGEIAIKRLPVIQSDRLALEQIFTNLLDNAFKYRRDDVPLRVEVSAVDTPGFVTFVIQDNGRGIDPKDRGRVFELFRRSGRQDRPGEGIGLAHVRALVRRMGGLISLDSKLGEGSTFKVTVPRRLPTETGKKDHG</sequence>
<feature type="domain" description="Histidine kinase" evidence="8">
    <location>
        <begin position="262"/>
        <end position="495"/>
    </location>
</feature>